<evidence type="ECO:0000259" key="5">
    <source>
        <dbReference type="PROSITE" id="PS50943"/>
    </source>
</evidence>
<name>A0AAI8L896_9ACTN</name>
<feature type="region of interest" description="Disordered" evidence="4">
    <location>
        <begin position="1"/>
        <end position="31"/>
    </location>
</feature>
<dbReference type="GO" id="GO:0003677">
    <property type="term" value="F:DNA binding"/>
    <property type="evidence" value="ECO:0007669"/>
    <property type="project" value="InterPro"/>
</dbReference>
<dbReference type="InterPro" id="IPR015943">
    <property type="entry name" value="WD40/YVTN_repeat-like_dom_sf"/>
</dbReference>
<feature type="repeat" description="WD" evidence="3">
    <location>
        <begin position="1095"/>
        <end position="1136"/>
    </location>
</feature>
<dbReference type="PRINTS" id="PR00320">
    <property type="entry name" value="GPROTEINBRPT"/>
</dbReference>
<dbReference type="SMART" id="SM00530">
    <property type="entry name" value="HTH_XRE"/>
    <property type="match status" value="1"/>
</dbReference>
<feature type="compositionally biased region" description="Basic and acidic residues" evidence="4">
    <location>
        <begin position="367"/>
        <end position="378"/>
    </location>
</feature>
<dbReference type="InterPro" id="IPR001387">
    <property type="entry name" value="Cro/C1-type_HTH"/>
</dbReference>
<feature type="repeat" description="WD" evidence="3">
    <location>
        <begin position="1018"/>
        <end position="1052"/>
    </location>
</feature>
<feature type="repeat" description="WD" evidence="3">
    <location>
        <begin position="930"/>
        <end position="971"/>
    </location>
</feature>
<feature type="region of interest" description="Disordered" evidence="4">
    <location>
        <begin position="367"/>
        <end position="423"/>
    </location>
</feature>
<dbReference type="PANTHER" id="PTHR19879">
    <property type="entry name" value="TRANSCRIPTION INITIATION FACTOR TFIID"/>
    <property type="match status" value="1"/>
</dbReference>
<protein>
    <recommendedName>
        <fullName evidence="5">HTH cro/C1-type domain-containing protein</fullName>
    </recommendedName>
</protein>
<keyword evidence="2" id="KW-0677">Repeat</keyword>
<feature type="repeat" description="WD" evidence="3">
    <location>
        <begin position="1263"/>
        <end position="1295"/>
    </location>
</feature>
<feature type="repeat" description="WD" evidence="3">
    <location>
        <begin position="1221"/>
        <end position="1262"/>
    </location>
</feature>
<dbReference type="Gene3D" id="1.10.260.40">
    <property type="entry name" value="lambda repressor-like DNA-binding domains"/>
    <property type="match status" value="1"/>
</dbReference>
<feature type="repeat" description="WD" evidence="3">
    <location>
        <begin position="1053"/>
        <end position="1094"/>
    </location>
</feature>
<evidence type="ECO:0000256" key="2">
    <source>
        <dbReference type="ARBA" id="ARBA00022737"/>
    </source>
</evidence>
<dbReference type="EMBL" id="CP032427">
    <property type="protein sequence ID" value="AYC43183.1"/>
    <property type="molecule type" value="Genomic_DNA"/>
</dbReference>
<dbReference type="InterPro" id="IPR020472">
    <property type="entry name" value="WD40_PAC1"/>
</dbReference>
<dbReference type="InterPro" id="IPR049052">
    <property type="entry name" value="nSTAND1"/>
</dbReference>
<feature type="repeat" description="WD" evidence="3">
    <location>
        <begin position="846"/>
        <end position="887"/>
    </location>
</feature>
<proteinExistence type="predicted"/>
<gene>
    <name evidence="6" type="ORF">DWG14_07489</name>
</gene>
<dbReference type="PROSITE" id="PS50082">
    <property type="entry name" value="WD_REPEATS_2"/>
    <property type="match status" value="13"/>
</dbReference>
<dbReference type="InterPro" id="IPR010982">
    <property type="entry name" value="Lambda_DNA-bd_dom_sf"/>
</dbReference>
<dbReference type="RefSeq" id="WP_120053490.1">
    <property type="nucleotide sequence ID" value="NZ_CP032427.1"/>
</dbReference>
<dbReference type="Pfam" id="PF13560">
    <property type="entry name" value="HTH_31"/>
    <property type="match status" value="1"/>
</dbReference>
<feature type="repeat" description="WD" evidence="3">
    <location>
        <begin position="1179"/>
        <end position="1220"/>
    </location>
</feature>
<dbReference type="InterPro" id="IPR019775">
    <property type="entry name" value="WD40_repeat_CS"/>
</dbReference>
<feature type="repeat" description="WD" evidence="3">
    <location>
        <begin position="888"/>
        <end position="920"/>
    </location>
</feature>
<dbReference type="SMART" id="SM00320">
    <property type="entry name" value="WD40"/>
    <property type="match status" value="14"/>
</dbReference>
<evidence type="ECO:0000256" key="3">
    <source>
        <dbReference type="PROSITE-ProRule" id="PRU00221"/>
    </source>
</evidence>
<feature type="repeat" description="WD" evidence="3">
    <location>
        <begin position="1137"/>
        <end position="1178"/>
    </location>
</feature>
<reference evidence="6 7" key="1">
    <citation type="submission" date="2018-09" db="EMBL/GenBank/DDBJ databases">
        <title>Production of Trimethoprim by Streptomyces sp. 3E-1.</title>
        <authorList>
            <person name="Kang H.J."/>
            <person name="Kim S.B."/>
        </authorList>
    </citation>
    <scope>NUCLEOTIDE SEQUENCE [LARGE SCALE GENOMIC DNA]</scope>
    <source>
        <strain evidence="6 7">3E-1</strain>
    </source>
</reference>
<dbReference type="InterPro" id="IPR001680">
    <property type="entry name" value="WD40_rpt"/>
</dbReference>
<feature type="repeat" description="WD" evidence="3">
    <location>
        <begin position="810"/>
        <end position="834"/>
    </location>
</feature>
<feature type="domain" description="HTH cro/C1-type" evidence="5">
    <location>
        <begin position="33"/>
        <end position="64"/>
    </location>
</feature>
<dbReference type="PROSITE" id="PS50294">
    <property type="entry name" value="WD_REPEATS_REGION"/>
    <property type="match status" value="13"/>
</dbReference>
<dbReference type="KEGG" id="sge:DWG14_07489"/>
<sequence>MVENPHTTGDRAADGGTEKGGSGGAPPDFPSELRRLRQQRGLSLTALAQRVHYSKGYLSKIENGSKPATEDVGRRCDEALQAGGALLRLLTPARTGERPGRSGEPERECPYRGLAAFTAQDARWFFGRERTTAALVDRLFERVGSGPLLLVAPSGAGKSSLLNAGLVPALRNGALPMAGSRDWPVVALTPTARPLDELLTRTSAALGLDLPVTADELREDPSQLSTAIARARRRADGGELAPAEREPPPSRLVLLVDQFEEVFTLCADEGERRAYIRVLCALSTSDQGDGAEPRVPASAVVLGMRADFTGRCLDHPELAAVFAAGLFVLRPMTVRELRESITRPARQAGLELAPGLVPLLLRDVGLRSDPTAEPHPLHALDAPHPPHPHALDAPHAPHPPHPPRPADGPPDHDESAPAPPGALPLLSHALMATWQRGDGRTLTITDYELSGGIQGAVARTAETGFARLYPAEQTMIRQALVRLVQLGDGSEETRRRLDRAVLLDQLPDPAAAAAALDAFVRARLITVDRDTVEITHEALLHVWPRLRGWIHADRAGLLIRQQLADAAAEWEREGRDPSLLYRGPRLATVAEWAREVADRAELGPREAEFYEASRAEELRRQHADRRQARRQRRLLAVLAALLGLAVTAGGLAYQQRSEALRQSRVTLSQSLAVRSTAMASAQPEAALLLAAEAYATEPTTEARGALLSTQAQYFAGRLTGHVGPVNAVAFAPGGRLLASGSSDGTVRLWRTAERRRTAVLTAPGKVRSVAFSPDGRTLAAGVVGAAGGTVRVWDVPARRVVATLTTDTPVRAVAYAPDGRTLASAESDGTIILWRAGGAHDRVATFRGHRDAVNALAYSPDGRTLASGGSDHTVRLWDTVRHRPLAVLAGHTAEVLGVAFAPNGRTLASGGADRVVRLWNRARLRSTAALTGPSDDVNAVAFTPDSTTVIGAAGDGAVRLWDVRGHRITTVLSGHTDYVLGVAAGPGGTLLATAGFDESVVLWDLSRSALTARPFTEVWQAAFSPDGRTLAAADADHTVRLWDVAGRRQLAVLRGHAGAVFSVAFAPDGRTLASAGSGGTVRLWDVAGRRQLAVLRGHAGAVFSVAFAPDGRTLASAGLDGTVRLWDVARGKPLATLLGHTDFVNAVAFSPDGHTLASASDDLTVRLWDVARRQPLATLGGHTGAVRAVAFAPDGRTLASSGNDGTVRLWDPAGHRAMATLTGHTGSVRGLAFAPDGRTLASSGHDGTLRLWDTRVREPVATLTGHTNAVWGVAFAPGGRTLASSGVDGTIRLWNPDVRDRVGEVCRLTRAQDGPRWQQLVTDLPVDRCRKEN</sequence>
<dbReference type="PROSITE" id="PS50943">
    <property type="entry name" value="HTH_CROC1"/>
    <property type="match status" value="1"/>
</dbReference>
<dbReference type="SUPFAM" id="SSF50978">
    <property type="entry name" value="WD40 repeat-like"/>
    <property type="match status" value="2"/>
</dbReference>
<evidence type="ECO:0000313" key="6">
    <source>
        <dbReference type="EMBL" id="AYC43183.1"/>
    </source>
</evidence>
<keyword evidence="1 3" id="KW-0853">WD repeat</keyword>
<dbReference type="GeneID" id="91286289"/>
<dbReference type="Pfam" id="PF20703">
    <property type="entry name" value="nSTAND1"/>
    <property type="match status" value="1"/>
</dbReference>
<evidence type="ECO:0000313" key="7">
    <source>
        <dbReference type="Proteomes" id="UP000265765"/>
    </source>
</evidence>
<accession>A0AAI8L896</accession>
<organism evidence="6 7">
    <name type="scientific">Streptomyces griseorubiginosus</name>
    <dbReference type="NCBI Taxonomy" id="67304"/>
    <lineage>
        <taxon>Bacteria</taxon>
        <taxon>Bacillati</taxon>
        <taxon>Actinomycetota</taxon>
        <taxon>Actinomycetes</taxon>
        <taxon>Kitasatosporales</taxon>
        <taxon>Streptomycetaceae</taxon>
        <taxon>Streptomyces</taxon>
    </lineage>
</organism>
<feature type="compositionally biased region" description="Basic and acidic residues" evidence="4">
    <location>
        <begin position="8"/>
        <end position="17"/>
    </location>
</feature>
<feature type="compositionally biased region" description="Pro residues" evidence="4">
    <location>
        <begin position="396"/>
        <end position="408"/>
    </location>
</feature>
<dbReference type="CDD" id="cd00200">
    <property type="entry name" value="WD40"/>
    <property type="match status" value="2"/>
</dbReference>
<dbReference type="Gene3D" id="2.130.10.10">
    <property type="entry name" value="YVTN repeat-like/Quinoprotein amine dehydrogenase"/>
    <property type="match status" value="5"/>
</dbReference>
<dbReference type="Pfam" id="PF00400">
    <property type="entry name" value="WD40"/>
    <property type="match status" value="14"/>
</dbReference>
<evidence type="ECO:0000256" key="1">
    <source>
        <dbReference type="ARBA" id="ARBA00022574"/>
    </source>
</evidence>
<feature type="repeat" description="WD" evidence="3">
    <location>
        <begin position="718"/>
        <end position="759"/>
    </location>
</feature>
<dbReference type="InterPro" id="IPR036322">
    <property type="entry name" value="WD40_repeat_dom_sf"/>
</dbReference>
<evidence type="ECO:0000256" key="4">
    <source>
        <dbReference type="SAM" id="MobiDB-lite"/>
    </source>
</evidence>
<dbReference type="SUPFAM" id="SSF47413">
    <property type="entry name" value="lambda repressor-like DNA-binding domains"/>
    <property type="match status" value="1"/>
</dbReference>
<dbReference type="PROSITE" id="PS00678">
    <property type="entry name" value="WD_REPEATS_1"/>
    <property type="match status" value="6"/>
</dbReference>
<feature type="repeat" description="WD" evidence="3">
    <location>
        <begin position="972"/>
        <end position="1013"/>
    </location>
</feature>
<dbReference type="PANTHER" id="PTHR19879:SF9">
    <property type="entry name" value="TRANSCRIPTION INITIATION FACTOR TFIID SUBUNIT 5"/>
    <property type="match status" value="1"/>
</dbReference>
<dbReference type="Proteomes" id="UP000265765">
    <property type="component" value="Chromosome"/>
</dbReference>
<dbReference type="CDD" id="cd00093">
    <property type="entry name" value="HTH_XRE"/>
    <property type="match status" value="1"/>
</dbReference>